<accession>A0A4R5LKL2</accession>
<dbReference type="Gene3D" id="1.20.1640.10">
    <property type="entry name" value="Multidrug efflux transporter AcrB transmembrane domain"/>
    <property type="match status" value="2"/>
</dbReference>
<dbReference type="SUPFAM" id="SSF82866">
    <property type="entry name" value="Multidrug efflux transporter AcrB transmembrane domain"/>
    <property type="match status" value="2"/>
</dbReference>
<dbReference type="InterPro" id="IPR017841">
    <property type="entry name" value="Hopanoid_biosynth_HpnN"/>
</dbReference>
<name>A0A4R5LKL2_9BURK</name>
<feature type="transmembrane region" description="Helical" evidence="6">
    <location>
        <begin position="803"/>
        <end position="823"/>
    </location>
</feature>
<feature type="transmembrane region" description="Helical" evidence="6">
    <location>
        <begin position="740"/>
        <end position="761"/>
    </location>
</feature>
<sequence>MSSVVRLVSWSIRHRISVIALSLVLVLLSGYYVFHHFEINTATDRLLTVDKRWDALSKSLDRAFPQRGGSILVVVESNAPEFADTAASELASALRKDTDRFVAVTQPGAGPFFEHNGLLFLPLRDVQSTTSQLTQARPLLNALAHDPSLTGLANLLTTTLLLPLQIGQIKLSQMSPLLDQSANVVDRVLANQPAAFSWRSLIDPHAKSPAHAFVLVQPVLNYASLRAGGNASALIRDTAASLHLDARYGARVRLTGEQPLADDEFASVQDGAAFNGAVTLLVVLGILWFALRSAKLVLAVSICLVVGLLITAALGLVMVGAFNMISVAFMVLFVGLGVDFGVQFTVRFREEHYKDGRIPAALVNTANTLGERLRLAALAVAVSFFSFIPTAYRGVSELGKIAGVGMIVACLTSVTLLPALIGVLQPGREKASPGFRHLAEADDFLDRHRKAMLALAAVAILGASPLLLHLRFDFNPLHLKDPHTESMATLLALKDSPEIGINNVRVMANSLTEADAIAARLSKLPQVGRTVTLTTFIPADQPEKLAVIASAARVLEPVLTQPTAPPASDAVRVDALRRAANQLSLAAEDHPGPGATEATRLSQALTRLANAPSATRDRADHAMTAPLKIALAQLAALLDPAEITRANLPTGITRDWVAADGQAIVEISPNVPSGIDPNDDALLRGFANAVSAAEPNAIGGPISILYSANLVIKAFLQASAYALVAIVVILWFALRRVGDILRTVVPLLVSALLTLEFSVALGLELNFANIIALPLMLGVGVAFKIYYVIAWRNGATRLLESSLTYAVVFSAATTGAAFGSLWFSHHPGTSSLGALLALSLVSTLIGAVIFQPVLMGRPRAAQFKTMASAD</sequence>
<keyword evidence="4 6" id="KW-1133">Transmembrane helix</keyword>
<feature type="domain" description="Membrane transport protein MMPL" evidence="7">
    <location>
        <begin position="202"/>
        <end position="424"/>
    </location>
</feature>
<protein>
    <submittedName>
        <fullName evidence="8">RND transporter</fullName>
    </submittedName>
</protein>
<evidence type="ECO:0000256" key="2">
    <source>
        <dbReference type="ARBA" id="ARBA00022475"/>
    </source>
</evidence>
<feature type="transmembrane region" description="Helical" evidence="6">
    <location>
        <begin position="835"/>
        <end position="854"/>
    </location>
</feature>
<comment type="caution">
    <text evidence="8">The sequence shown here is derived from an EMBL/GenBank/DDBJ whole genome shotgun (WGS) entry which is preliminary data.</text>
</comment>
<dbReference type="Pfam" id="PF03176">
    <property type="entry name" value="MMPL"/>
    <property type="match status" value="1"/>
</dbReference>
<evidence type="ECO:0000256" key="1">
    <source>
        <dbReference type="ARBA" id="ARBA00004651"/>
    </source>
</evidence>
<dbReference type="InterPro" id="IPR004869">
    <property type="entry name" value="MMPL_dom"/>
</dbReference>
<feature type="transmembrane region" description="Helical" evidence="6">
    <location>
        <begin position="767"/>
        <end position="791"/>
    </location>
</feature>
<gene>
    <name evidence="8" type="ORF">E1N52_02630</name>
</gene>
<dbReference type="OrthoDB" id="7067407at2"/>
<dbReference type="EMBL" id="SMOD01000002">
    <property type="protein sequence ID" value="TDG10272.1"/>
    <property type="molecule type" value="Genomic_DNA"/>
</dbReference>
<evidence type="ECO:0000256" key="4">
    <source>
        <dbReference type="ARBA" id="ARBA00022989"/>
    </source>
</evidence>
<dbReference type="GO" id="GO:0005886">
    <property type="term" value="C:plasma membrane"/>
    <property type="evidence" value="ECO:0007669"/>
    <property type="project" value="UniProtKB-SubCell"/>
</dbReference>
<feature type="transmembrane region" description="Helical" evidence="6">
    <location>
        <begin position="296"/>
        <end position="319"/>
    </location>
</feature>
<feature type="transmembrane region" description="Helical" evidence="6">
    <location>
        <begin position="272"/>
        <end position="291"/>
    </location>
</feature>
<dbReference type="AlphaFoldDB" id="A0A4R5LKL2"/>
<feature type="transmembrane region" description="Helical" evidence="6">
    <location>
        <begin position="714"/>
        <end position="733"/>
    </location>
</feature>
<feature type="transmembrane region" description="Helical" evidence="6">
    <location>
        <begin position="375"/>
        <end position="395"/>
    </location>
</feature>
<dbReference type="PANTHER" id="PTHR33406">
    <property type="entry name" value="MEMBRANE PROTEIN MJ1562-RELATED"/>
    <property type="match status" value="1"/>
</dbReference>
<evidence type="ECO:0000313" key="8">
    <source>
        <dbReference type="EMBL" id="TDG10272.1"/>
    </source>
</evidence>
<feature type="transmembrane region" description="Helical" evidence="6">
    <location>
        <begin position="451"/>
        <end position="470"/>
    </location>
</feature>
<dbReference type="Proteomes" id="UP000295606">
    <property type="component" value="Unassembled WGS sequence"/>
</dbReference>
<dbReference type="RefSeq" id="WP_133179932.1">
    <property type="nucleotide sequence ID" value="NZ_SMOD01000002.1"/>
</dbReference>
<dbReference type="InterPro" id="IPR050545">
    <property type="entry name" value="Mycobact_MmpL"/>
</dbReference>
<evidence type="ECO:0000256" key="5">
    <source>
        <dbReference type="ARBA" id="ARBA00023136"/>
    </source>
</evidence>
<dbReference type="PANTHER" id="PTHR33406:SF13">
    <property type="entry name" value="MEMBRANE PROTEIN YDFJ"/>
    <property type="match status" value="1"/>
</dbReference>
<organism evidence="8 9">
    <name type="scientific">Paraburkholderia guartelaensis</name>
    <dbReference type="NCBI Taxonomy" id="2546446"/>
    <lineage>
        <taxon>Bacteria</taxon>
        <taxon>Pseudomonadati</taxon>
        <taxon>Pseudomonadota</taxon>
        <taxon>Betaproteobacteria</taxon>
        <taxon>Burkholderiales</taxon>
        <taxon>Burkholderiaceae</taxon>
        <taxon>Paraburkholderia</taxon>
    </lineage>
</organism>
<dbReference type="NCBIfam" id="TIGR03480">
    <property type="entry name" value="HpnN"/>
    <property type="match status" value="1"/>
</dbReference>
<keyword evidence="5 6" id="KW-0472">Membrane</keyword>
<reference evidence="8 9" key="1">
    <citation type="submission" date="2019-03" db="EMBL/GenBank/DDBJ databases">
        <title>Paraburkholderia sp. isolated from native Mimosa gymnas in Guartela State Park, Brazil.</title>
        <authorList>
            <person name="Paulitsch F."/>
            <person name="Hungria M."/>
            <person name="Delamuta J.R.M."/>
            <person name="Ribeiro R.A."/>
            <person name="Dall'Agnol R."/>
            <person name="Silva J.S.B."/>
        </authorList>
    </citation>
    <scope>NUCLEOTIDE SEQUENCE [LARGE SCALE GENOMIC DNA]</scope>
    <source>
        <strain evidence="8 9">CNPSo 3008</strain>
    </source>
</reference>
<evidence type="ECO:0000313" key="9">
    <source>
        <dbReference type="Proteomes" id="UP000295606"/>
    </source>
</evidence>
<evidence type="ECO:0000259" key="7">
    <source>
        <dbReference type="Pfam" id="PF03176"/>
    </source>
</evidence>
<keyword evidence="3 6" id="KW-0812">Transmembrane</keyword>
<feature type="transmembrane region" description="Helical" evidence="6">
    <location>
        <begin position="401"/>
        <end position="424"/>
    </location>
</feature>
<comment type="subcellular location">
    <subcellularLocation>
        <location evidence="1">Cell membrane</location>
        <topology evidence="1">Multi-pass membrane protein</topology>
    </subcellularLocation>
</comment>
<feature type="transmembrane region" description="Helical" evidence="6">
    <location>
        <begin position="325"/>
        <end position="346"/>
    </location>
</feature>
<proteinExistence type="predicted"/>
<evidence type="ECO:0000256" key="6">
    <source>
        <dbReference type="SAM" id="Phobius"/>
    </source>
</evidence>
<keyword evidence="2" id="KW-1003">Cell membrane</keyword>
<feature type="transmembrane region" description="Helical" evidence="6">
    <location>
        <begin position="12"/>
        <end position="34"/>
    </location>
</feature>
<evidence type="ECO:0000256" key="3">
    <source>
        <dbReference type="ARBA" id="ARBA00022692"/>
    </source>
</evidence>